<dbReference type="InterPro" id="IPR023214">
    <property type="entry name" value="HAD_sf"/>
</dbReference>
<dbReference type="InterPro" id="IPR027256">
    <property type="entry name" value="P-typ_ATPase_IB"/>
</dbReference>
<dbReference type="InterPro" id="IPR008250">
    <property type="entry name" value="ATPase_P-typ_transduc_dom_A_sf"/>
</dbReference>
<dbReference type="InterPro" id="IPR051014">
    <property type="entry name" value="Cation_Transport_ATPase_IB"/>
</dbReference>
<feature type="transmembrane region" description="Helical" evidence="10">
    <location>
        <begin position="38"/>
        <end position="56"/>
    </location>
</feature>
<dbReference type="InterPro" id="IPR059000">
    <property type="entry name" value="ATPase_P-type_domA"/>
</dbReference>
<evidence type="ECO:0000256" key="8">
    <source>
        <dbReference type="ARBA" id="ARBA00039097"/>
    </source>
</evidence>
<reference evidence="12 13" key="1">
    <citation type="submission" date="2016-11" db="EMBL/GenBank/DDBJ databases">
        <authorList>
            <person name="Varghese N."/>
            <person name="Submissions S."/>
        </authorList>
    </citation>
    <scope>NUCLEOTIDE SEQUENCE [LARGE SCALE GENOMIC DNA]</scope>
    <source>
        <strain evidence="12 13">DSM 17919</strain>
    </source>
</reference>
<dbReference type="GO" id="GO:0005886">
    <property type="term" value="C:plasma membrane"/>
    <property type="evidence" value="ECO:0007669"/>
    <property type="project" value="UniProtKB-SubCell"/>
</dbReference>
<dbReference type="GO" id="GO:0005524">
    <property type="term" value="F:ATP binding"/>
    <property type="evidence" value="ECO:0007669"/>
    <property type="project" value="UniProtKB-UniRule"/>
</dbReference>
<dbReference type="PRINTS" id="PR00119">
    <property type="entry name" value="CATATPASE"/>
</dbReference>
<dbReference type="GO" id="GO:0016463">
    <property type="term" value="F:P-type zinc transporter activity"/>
    <property type="evidence" value="ECO:0007669"/>
    <property type="project" value="UniProtKB-EC"/>
</dbReference>
<keyword evidence="10" id="KW-1003">Cell membrane</keyword>
<evidence type="ECO:0000313" key="12">
    <source>
        <dbReference type="EMBL" id="SHJ55066.1"/>
    </source>
</evidence>
<evidence type="ECO:0000256" key="5">
    <source>
        <dbReference type="ARBA" id="ARBA00022967"/>
    </source>
</evidence>
<evidence type="ECO:0000256" key="2">
    <source>
        <dbReference type="ARBA" id="ARBA00006024"/>
    </source>
</evidence>
<feature type="transmembrane region" description="Helical" evidence="10">
    <location>
        <begin position="98"/>
        <end position="124"/>
    </location>
</feature>
<feature type="domain" description="P-type ATPase A" evidence="11">
    <location>
        <begin position="149"/>
        <end position="248"/>
    </location>
</feature>
<dbReference type="GO" id="GO:0015086">
    <property type="term" value="F:cadmium ion transmembrane transporter activity"/>
    <property type="evidence" value="ECO:0007669"/>
    <property type="project" value="TreeGrafter"/>
</dbReference>
<feature type="transmembrane region" description="Helical" evidence="10">
    <location>
        <begin position="294"/>
        <end position="319"/>
    </location>
</feature>
<dbReference type="InterPro" id="IPR018303">
    <property type="entry name" value="ATPase_P-typ_P_site"/>
</dbReference>
<keyword evidence="4 10" id="KW-0479">Metal-binding</keyword>
<feature type="transmembrane region" description="Helical" evidence="10">
    <location>
        <begin position="267"/>
        <end position="288"/>
    </location>
</feature>
<dbReference type="SUPFAM" id="SSF56784">
    <property type="entry name" value="HAD-like"/>
    <property type="match status" value="1"/>
</dbReference>
<feature type="transmembrane region" description="Helical" evidence="10">
    <location>
        <begin position="68"/>
        <end position="86"/>
    </location>
</feature>
<dbReference type="PANTHER" id="PTHR48085:SF5">
    <property type="entry name" value="CADMIUM_ZINC-TRANSPORTING ATPASE HMA4-RELATED"/>
    <property type="match status" value="1"/>
</dbReference>
<dbReference type="PROSITE" id="PS00154">
    <property type="entry name" value="ATPASE_E1_E2"/>
    <property type="match status" value="1"/>
</dbReference>
<dbReference type="RefSeq" id="WP_019999602.1">
    <property type="nucleotide sequence ID" value="NZ_CP192219.1"/>
</dbReference>
<dbReference type="GO" id="GO:0016887">
    <property type="term" value="F:ATP hydrolysis activity"/>
    <property type="evidence" value="ECO:0007669"/>
    <property type="project" value="InterPro"/>
</dbReference>
<name>A0A8G2CBF4_9BACT</name>
<dbReference type="InterPro" id="IPR023299">
    <property type="entry name" value="ATPase_P-typ_cyto_dom_N"/>
</dbReference>
<dbReference type="InterPro" id="IPR001757">
    <property type="entry name" value="P_typ_ATPase"/>
</dbReference>
<dbReference type="SFLD" id="SFLDF00027">
    <property type="entry name" value="p-type_atpase"/>
    <property type="match status" value="1"/>
</dbReference>
<sequence>MEPITHRHSTFEEAAHCEACLARAQQQRNSLFFNADAIMLYIAIVLFVCELLFENVFHKHHLQLEELIFVLIAYLLAGGSVLTNAGKTILRGDFFDENVLMVIATAGAIAIHAYTEAIGIMIFFKIGELMQSLAVARSRRSIVSLLASKPEIARVHTAAGVVEREPEDVMIGEKLTVRPGEKIPLDGIVLEGHSQINTAAITGESVPVSARKGDTVMAGQICIDGALTLRVTRLYKESSIAKIMELVEHATARKAKTEKFITTFAKYYTPCVVLTALAVAFIPSLIMGGELTKWVYRALVLLVISCPCALVISIPLGYFGGIGRASKSGILIKGSNFIDALSRTTSVVFDKTGTLTHGVFVVKSVEPANDFSKEQLLEYAAAAEAHSTHPIAHSILEYHKAAGGTLNESKLEEAKAIPGKGVSVHYQGKHILVGNASLLSQQHIIFSQPNHEGTIVYVVINRIFAGMITIGDALRDDAAKAIQQLKRQGIESIMLTGDNEEAARSIANSLKIDTYHAGLLPEDKVTFFEKLQNEQDYGQIAFVGDGINDAPVIARADVGIAMGGLGSDAAIETADVVLMTDAPSKVSQAIAIARHTRTIVWQNIIFAFAIKGIFITLGIIGVATMWEAVFADVGTSLLALANSTRVFAFKHS</sequence>
<dbReference type="NCBIfam" id="TIGR01525">
    <property type="entry name" value="ATPase-IB_hvy"/>
    <property type="match status" value="1"/>
</dbReference>
<dbReference type="Proteomes" id="UP000184001">
    <property type="component" value="Unassembled WGS sequence"/>
</dbReference>
<comment type="subcellular location">
    <subcellularLocation>
        <location evidence="10">Cell membrane</location>
    </subcellularLocation>
    <subcellularLocation>
        <location evidence="1">Membrane</location>
    </subcellularLocation>
</comment>
<dbReference type="NCBIfam" id="TIGR01512">
    <property type="entry name" value="ATPase-IB2_Cd"/>
    <property type="match status" value="1"/>
</dbReference>
<dbReference type="Gene3D" id="2.70.150.10">
    <property type="entry name" value="Calcium-transporting ATPase, cytoplasmic transduction domain A"/>
    <property type="match status" value="1"/>
</dbReference>
<comment type="similarity">
    <text evidence="2 10">Belongs to the cation transport ATPase (P-type) (TC 3.A.3) family. Type IB subfamily.</text>
</comment>
<dbReference type="InterPro" id="IPR023298">
    <property type="entry name" value="ATPase_P-typ_TM_dom_sf"/>
</dbReference>
<dbReference type="EMBL" id="FQZR01000007">
    <property type="protein sequence ID" value="SHJ55066.1"/>
    <property type="molecule type" value="Genomic_DNA"/>
</dbReference>
<accession>A0A8G2CBF4</accession>
<proteinExistence type="inferred from homology"/>
<dbReference type="Gene3D" id="3.40.50.1000">
    <property type="entry name" value="HAD superfamily/HAD-like"/>
    <property type="match status" value="1"/>
</dbReference>
<dbReference type="Pfam" id="PF00122">
    <property type="entry name" value="E1-E2_ATPase"/>
    <property type="match status" value="1"/>
</dbReference>
<evidence type="ECO:0000256" key="6">
    <source>
        <dbReference type="ARBA" id="ARBA00022989"/>
    </source>
</evidence>
<keyword evidence="5" id="KW-1278">Translocase</keyword>
<evidence type="ECO:0000256" key="3">
    <source>
        <dbReference type="ARBA" id="ARBA00022692"/>
    </source>
</evidence>
<evidence type="ECO:0000256" key="4">
    <source>
        <dbReference type="ARBA" id="ARBA00022723"/>
    </source>
</evidence>
<dbReference type="SFLD" id="SFLDG00002">
    <property type="entry name" value="C1.7:_P-type_atpase_like"/>
    <property type="match status" value="1"/>
</dbReference>
<evidence type="ECO:0000256" key="9">
    <source>
        <dbReference type="ARBA" id="ARBA00047308"/>
    </source>
</evidence>
<keyword evidence="6 10" id="KW-1133">Transmembrane helix</keyword>
<comment type="caution">
    <text evidence="12">The sequence shown here is derived from an EMBL/GenBank/DDBJ whole genome shotgun (WGS) entry which is preliminary data.</text>
</comment>
<dbReference type="AlphaFoldDB" id="A0A8G2CBF4"/>
<evidence type="ECO:0000256" key="10">
    <source>
        <dbReference type="RuleBase" id="RU362081"/>
    </source>
</evidence>
<protein>
    <recommendedName>
        <fullName evidence="8">P-type Zn(2+) transporter</fullName>
        <ecNumber evidence="8">7.2.2.12</ecNumber>
    </recommendedName>
</protein>
<dbReference type="InterPro" id="IPR036412">
    <property type="entry name" value="HAD-like_sf"/>
</dbReference>
<dbReference type="Gene3D" id="3.40.1110.10">
    <property type="entry name" value="Calcium-transporting ATPase, cytoplasmic domain N"/>
    <property type="match status" value="1"/>
</dbReference>
<dbReference type="InterPro" id="IPR044492">
    <property type="entry name" value="P_typ_ATPase_HD_dom"/>
</dbReference>
<dbReference type="PANTHER" id="PTHR48085">
    <property type="entry name" value="CADMIUM/ZINC-TRANSPORTING ATPASE HMA2-RELATED"/>
    <property type="match status" value="1"/>
</dbReference>
<evidence type="ECO:0000256" key="1">
    <source>
        <dbReference type="ARBA" id="ARBA00004370"/>
    </source>
</evidence>
<keyword evidence="7 10" id="KW-0472">Membrane</keyword>
<keyword evidence="10" id="KW-0547">Nucleotide-binding</keyword>
<keyword evidence="10" id="KW-0067">ATP-binding</keyword>
<evidence type="ECO:0000259" key="11">
    <source>
        <dbReference type="Pfam" id="PF00122"/>
    </source>
</evidence>
<dbReference type="Pfam" id="PF00702">
    <property type="entry name" value="Hydrolase"/>
    <property type="match status" value="1"/>
</dbReference>
<dbReference type="NCBIfam" id="TIGR01494">
    <property type="entry name" value="ATPase_P-type"/>
    <property type="match status" value="1"/>
</dbReference>
<dbReference type="SUPFAM" id="SSF81653">
    <property type="entry name" value="Calcium ATPase, transduction domain A"/>
    <property type="match status" value="1"/>
</dbReference>
<feature type="transmembrane region" description="Helical" evidence="10">
    <location>
        <begin position="604"/>
        <end position="626"/>
    </location>
</feature>
<evidence type="ECO:0000313" key="13">
    <source>
        <dbReference type="Proteomes" id="UP000184001"/>
    </source>
</evidence>
<evidence type="ECO:0000256" key="7">
    <source>
        <dbReference type="ARBA" id="ARBA00023136"/>
    </source>
</evidence>
<dbReference type="GO" id="GO:0046872">
    <property type="term" value="F:metal ion binding"/>
    <property type="evidence" value="ECO:0007669"/>
    <property type="project" value="UniProtKB-KW"/>
</dbReference>
<organism evidence="12 13">
    <name type="scientific">Halodesulfovibrio aestuarii</name>
    <dbReference type="NCBI Taxonomy" id="126333"/>
    <lineage>
        <taxon>Bacteria</taxon>
        <taxon>Pseudomonadati</taxon>
        <taxon>Thermodesulfobacteriota</taxon>
        <taxon>Desulfovibrionia</taxon>
        <taxon>Desulfovibrionales</taxon>
        <taxon>Desulfovibrionaceae</taxon>
        <taxon>Halodesulfovibrio</taxon>
    </lineage>
</organism>
<dbReference type="EC" id="7.2.2.12" evidence="8"/>
<gene>
    <name evidence="12" type="ORF">SAMN05660830_02692</name>
</gene>
<keyword evidence="3 10" id="KW-0812">Transmembrane</keyword>
<dbReference type="SUPFAM" id="SSF81665">
    <property type="entry name" value="Calcium ATPase, transmembrane domain M"/>
    <property type="match status" value="1"/>
</dbReference>
<dbReference type="SFLD" id="SFLDS00003">
    <property type="entry name" value="Haloacid_Dehalogenase"/>
    <property type="match status" value="1"/>
</dbReference>
<comment type="catalytic activity">
    <reaction evidence="9">
        <text>Zn(2+)(in) + ATP + H2O = Zn(2+)(out) + ADP + phosphate + H(+)</text>
        <dbReference type="Rhea" id="RHEA:20621"/>
        <dbReference type="ChEBI" id="CHEBI:15377"/>
        <dbReference type="ChEBI" id="CHEBI:15378"/>
        <dbReference type="ChEBI" id="CHEBI:29105"/>
        <dbReference type="ChEBI" id="CHEBI:30616"/>
        <dbReference type="ChEBI" id="CHEBI:43474"/>
        <dbReference type="ChEBI" id="CHEBI:456216"/>
        <dbReference type="EC" id="7.2.2.12"/>
    </reaction>
</comment>